<accession>A0A917X8W7</accession>
<dbReference type="PANTHER" id="PTHR43480">
    <property type="entry name" value="ACYL-[ACYL-CARRIER-PROTEIN]--UDP-N-ACETYLGLUCOSAMINE O-ACYLTRANSFERASE"/>
    <property type="match status" value="1"/>
</dbReference>
<dbReference type="Proteomes" id="UP000653411">
    <property type="component" value="Unassembled WGS sequence"/>
</dbReference>
<dbReference type="SUPFAM" id="SSF51161">
    <property type="entry name" value="Trimeric LpxA-like enzymes"/>
    <property type="match status" value="1"/>
</dbReference>
<organism evidence="1 2">
    <name type="scientific">Streptomyces fuscichromogenes</name>
    <dbReference type="NCBI Taxonomy" id="1324013"/>
    <lineage>
        <taxon>Bacteria</taxon>
        <taxon>Bacillati</taxon>
        <taxon>Actinomycetota</taxon>
        <taxon>Actinomycetes</taxon>
        <taxon>Kitasatosporales</taxon>
        <taxon>Streptomycetaceae</taxon>
        <taxon>Streptomyces</taxon>
    </lineage>
</organism>
<comment type="caution">
    <text evidence="1">The sequence shown here is derived from an EMBL/GenBank/DDBJ whole genome shotgun (WGS) entry which is preliminary data.</text>
</comment>
<protein>
    <submittedName>
        <fullName evidence="1">Uncharacterized protein</fullName>
    </submittedName>
</protein>
<dbReference type="EMBL" id="BMML01000002">
    <property type="protein sequence ID" value="GGM91978.1"/>
    <property type="molecule type" value="Genomic_DNA"/>
</dbReference>
<evidence type="ECO:0000313" key="1">
    <source>
        <dbReference type="EMBL" id="GGM91978.1"/>
    </source>
</evidence>
<dbReference type="PANTHER" id="PTHR43480:SF1">
    <property type="entry name" value="ACYL-[ACYL-CARRIER-PROTEIN]--UDP-N-ACETYLGLUCOSAMINE O-ACYLTRANSFERASE, MITOCHONDRIAL-RELATED"/>
    <property type="match status" value="1"/>
</dbReference>
<proteinExistence type="predicted"/>
<gene>
    <name evidence="1" type="ORF">GCM10011578_009910</name>
</gene>
<keyword evidence="2" id="KW-1185">Reference proteome</keyword>
<dbReference type="Gene3D" id="2.160.10.10">
    <property type="entry name" value="Hexapeptide repeat proteins"/>
    <property type="match status" value="2"/>
</dbReference>
<reference evidence="1" key="1">
    <citation type="journal article" date="2014" name="Int. J. Syst. Evol. Microbiol.">
        <title>Complete genome sequence of Corynebacterium casei LMG S-19264T (=DSM 44701T), isolated from a smear-ripened cheese.</title>
        <authorList>
            <consortium name="US DOE Joint Genome Institute (JGI-PGF)"/>
            <person name="Walter F."/>
            <person name="Albersmeier A."/>
            <person name="Kalinowski J."/>
            <person name="Ruckert C."/>
        </authorList>
    </citation>
    <scope>NUCLEOTIDE SEQUENCE</scope>
    <source>
        <strain evidence="1">CGMCC 4.7110</strain>
    </source>
</reference>
<dbReference type="GO" id="GO:0008780">
    <property type="term" value="F:acyl-[acyl-carrier-protein]-UDP-N-acetylglucosamine O-acyltransferase activity"/>
    <property type="evidence" value="ECO:0007669"/>
    <property type="project" value="InterPro"/>
</dbReference>
<dbReference type="RefSeq" id="WP_189261319.1">
    <property type="nucleotide sequence ID" value="NZ_BMML01000002.1"/>
</dbReference>
<dbReference type="InterPro" id="IPR010137">
    <property type="entry name" value="Lipid_A_LpxA"/>
</dbReference>
<name>A0A917X8W7_9ACTN</name>
<dbReference type="InterPro" id="IPR011004">
    <property type="entry name" value="Trimer_LpxA-like_sf"/>
</dbReference>
<sequence length="244" mass="26075">MAKGPTIIGDIEMGRRNTFEQGVVISGPAVIGDDNFFGAYSVIGGRCRQAHRQGTAWQRKGMVRIGSGNYFGEHTVMHAPVGRATVIGDNSSVGAGSLLAHDSRVGSQVTLSVHCSVGGHSVLLDWSGLGIGSSLHPRTVMGHWSFAGMAAAVTRTVGIGQLVVGTPASFLRLNYEAFVRSGLDSTALTQLREFLETGRIPEDPSPVSAAVSEFEAAQSHTVRNRVLRSWSDVEMERSRMMVHD</sequence>
<dbReference type="GO" id="GO:0008610">
    <property type="term" value="P:lipid biosynthetic process"/>
    <property type="evidence" value="ECO:0007669"/>
    <property type="project" value="InterPro"/>
</dbReference>
<evidence type="ECO:0000313" key="2">
    <source>
        <dbReference type="Proteomes" id="UP000653411"/>
    </source>
</evidence>
<reference evidence="1" key="2">
    <citation type="submission" date="2020-09" db="EMBL/GenBank/DDBJ databases">
        <authorList>
            <person name="Sun Q."/>
            <person name="Zhou Y."/>
        </authorList>
    </citation>
    <scope>NUCLEOTIDE SEQUENCE</scope>
    <source>
        <strain evidence="1">CGMCC 4.7110</strain>
    </source>
</reference>
<dbReference type="AlphaFoldDB" id="A0A917X8W7"/>